<dbReference type="PROSITE" id="PS01124">
    <property type="entry name" value="HTH_ARAC_FAMILY_2"/>
    <property type="match status" value="1"/>
</dbReference>
<dbReference type="InterPro" id="IPR018060">
    <property type="entry name" value="HTH_AraC"/>
</dbReference>
<reference evidence="6 7" key="1">
    <citation type="submission" date="2019-12" db="EMBL/GenBank/DDBJ databases">
        <title>Rhizobium genotypes associated with high levels of biological nitrogen fixation by grain legumes in a temperate-maritime cropping system.</title>
        <authorList>
            <person name="Maluk M."/>
            <person name="Francesc Ferrando Molina F."/>
            <person name="Lopez Del Egido L."/>
            <person name="Lafos M."/>
            <person name="Langarica-Fuentes A."/>
            <person name="Gebre Yohannes G."/>
            <person name="Young M.W."/>
            <person name="Martin P."/>
            <person name="Gantlett R."/>
            <person name="Kenicer G."/>
            <person name="Hawes C."/>
            <person name="Begg G.S."/>
            <person name="Quilliam R.S."/>
            <person name="Squire G.R."/>
            <person name="Poole P.S."/>
            <person name="Young P.W."/>
            <person name="Iannetta P.M."/>
            <person name="James E.K."/>
        </authorList>
    </citation>
    <scope>NUCLEOTIDE SEQUENCE [LARGE SCALE GENOMIC DNA]</scope>
    <source>
        <strain evidence="6 7">JHI54</strain>
    </source>
</reference>
<dbReference type="InterPro" id="IPR020449">
    <property type="entry name" value="Tscrpt_reg_AraC-type_HTH"/>
</dbReference>
<dbReference type="InterPro" id="IPR037923">
    <property type="entry name" value="HTH-like"/>
</dbReference>
<keyword evidence="3" id="KW-0010">Activator</keyword>
<dbReference type="GO" id="GO:0003700">
    <property type="term" value="F:DNA-binding transcription factor activity"/>
    <property type="evidence" value="ECO:0007669"/>
    <property type="project" value="InterPro"/>
</dbReference>
<keyword evidence="4" id="KW-0804">Transcription</keyword>
<dbReference type="SUPFAM" id="SSF46689">
    <property type="entry name" value="Homeodomain-like"/>
    <property type="match status" value="2"/>
</dbReference>
<dbReference type="InterPro" id="IPR009057">
    <property type="entry name" value="Homeodomain-like_sf"/>
</dbReference>
<dbReference type="PRINTS" id="PR00032">
    <property type="entry name" value="HTHARAC"/>
</dbReference>
<dbReference type="InterPro" id="IPR050204">
    <property type="entry name" value="AraC_XylS_family_regulators"/>
</dbReference>
<evidence type="ECO:0000256" key="1">
    <source>
        <dbReference type="ARBA" id="ARBA00023015"/>
    </source>
</evidence>
<protein>
    <submittedName>
        <fullName evidence="6">AraC family transcriptional regulator</fullName>
    </submittedName>
</protein>
<feature type="domain" description="HTH araC/xylS-type" evidence="5">
    <location>
        <begin position="243"/>
        <end position="341"/>
    </location>
</feature>
<gene>
    <name evidence="6" type="ORF">GR257_00290</name>
</gene>
<evidence type="ECO:0000256" key="2">
    <source>
        <dbReference type="ARBA" id="ARBA00023125"/>
    </source>
</evidence>
<evidence type="ECO:0000256" key="3">
    <source>
        <dbReference type="ARBA" id="ARBA00023159"/>
    </source>
</evidence>
<evidence type="ECO:0000256" key="4">
    <source>
        <dbReference type="ARBA" id="ARBA00023163"/>
    </source>
</evidence>
<keyword evidence="2" id="KW-0238">DNA-binding</keyword>
<dbReference type="PANTHER" id="PTHR46796:SF6">
    <property type="entry name" value="ARAC SUBFAMILY"/>
    <property type="match status" value="1"/>
</dbReference>
<dbReference type="InterPro" id="IPR003313">
    <property type="entry name" value="AraC-bd"/>
</dbReference>
<keyword evidence="1" id="KW-0805">Transcription regulation</keyword>
<dbReference type="Proteomes" id="UP000471705">
    <property type="component" value="Unassembled WGS sequence"/>
</dbReference>
<dbReference type="InterPro" id="IPR018062">
    <property type="entry name" value="HTH_AraC-typ_CS"/>
</dbReference>
<organism evidence="6 7">
    <name type="scientific">Rhizobium leguminosarum</name>
    <dbReference type="NCBI Taxonomy" id="384"/>
    <lineage>
        <taxon>Bacteria</taxon>
        <taxon>Pseudomonadati</taxon>
        <taxon>Pseudomonadota</taxon>
        <taxon>Alphaproteobacteria</taxon>
        <taxon>Hyphomicrobiales</taxon>
        <taxon>Rhizobiaceae</taxon>
        <taxon>Rhizobium/Agrobacterium group</taxon>
        <taxon>Rhizobium</taxon>
    </lineage>
</organism>
<dbReference type="PANTHER" id="PTHR46796">
    <property type="entry name" value="HTH-TYPE TRANSCRIPTIONAL ACTIVATOR RHAS-RELATED"/>
    <property type="match status" value="1"/>
</dbReference>
<name>A0A7K3V9A2_RHILE</name>
<dbReference type="GO" id="GO:0043565">
    <property type="term" value="F:sequence-specific DNA binding"/>
    <property type="evidence" value="ECO:0007669"/>
    <property type="project" value="InterPro"/>
</dbReference>
<evidence type="ECO:0000313" key="6">
    <source>
        <dbReference type="EMBL" id="NEK13298.1"/>
    </source>
</evidence>
<dbReference type="PROSITE" id="PS00041">
    <property type="entry name" value="HTH_ARAC_FAMILY_1"/>
    <property type="match status" value="1"/>
</dbReference>
<dbReference type="SMART" id="SM00342">
    <property type="entry name" value="HTH_ARAC"/>
    <property type="match status" value="1"/>
</dbReference>
<accession>A0A7K3V9A2</accession>
<comment type="caution">
    <text evidence="6">The sequence shown here is derived from an EMBL/GenBank/DDBJ whole genome shotgun (WGS) entry which is preliminary data.</text>
</comment>
<dbReference type="AlphaFoldDB" id="A0A7K3V9A2"/>
<sequence length="341" mass="37757">MFFPVNQNDELCPADQCLSYHADGQSPLNGAAMTVDSREEISPVPLRTSPAGLETYIAGRTLVSGDGPAWTDIFVQVFSRLTVQHPFLVPAVAEPLIVWVISGQACVEERDLGGEWEANTVRVGDFFLTRSPTPYEMRWRAEGDEPFQVMHLYLSVPLFERVAEAVLGKAANAMRLRDISGGRDQHLSSMLELIHAELTAEGRGSRLFVQGLAQTLAVHLIRQYATFDAEARPSNALPGAKLRRAIAFMEANLQEPFDLARLAQTAGMSAFHFSRLFKKATGLSPSHYFIRQRIAKAQQLLQETSTSIIEIGMSVGYSSPSHFAQIFRREAGVSPSDYRRS</sequence>
<dbReference type="Pfam" id="PF02311">
    <property type="entry name" value="AraC_binding"/>
    <property type="match status" value="1"/>
</dbReference>
<evidence type="ECO:0000259" key="5">
    <source>
        <dbReference type="PROSITE" id="PS01124"/>
    </source>
</evidence>
<proteinExistence type="predicted"/>
<dbReference type="Pfam" id="PF12833">
    <property type="entry name" value="HTH_18"/>
    <property type="match status" value="1"/>
</dbReference>
<dbReference type="SUPFAM" id="SSF51215">
    <property type="entry name" value="Regulatory protein AraC"/>
    <property type="match status" value="1"/>
</dbReference>
<evidence type="ECO:0000313" key="7">
    <source>
        <dbReference type="Proteomes" id="UP000471705"/>
    </source>
</evidence>
<dbReference type="EMBL" id="WUFV01000001">
    <property type="protein sequence ID" value="NEK13298.1"/>
    <property type="molecule type" value="Genomic_DNA"/>
</dbReference>
<dbReference type="Gene3D" id="1.10.10.60">
    <property type="entry name" value="Homeodomain-like"/>
    <property type="match status" value="2"/>
</dbReference>